<dbReference type="eggNOG" id="KOG1184">
    <property type="taxonomic scope" value="Eukaryota"/>
</dbReference>
<dbReference type="Pfam" id="PF02776">
    <property type="entry name" value="TPP_enzyme_N"/>
    <property type="match status" value="1"/>
</dbReference>
<dbReference type="PANTHER" id="PTHR43452:SF30">
    <property type="entry name" value="PYRUVATE DECARBOXYLASE ISOZYME 1-RELATED"/>
    <property type="match status" value="1"/>
</dbReference>
<dbReference type="InParanoid" id="A7TRI8"/>
<evidence type="ECO:0000256" key="4">
    <source>
        <dbReference type="ARBA" id="ARBA00022723"/>
    </source>
</evidence>
<evidence type="ECO:0000256" key="1">
    <source>
        <dbReference type="ARBA" id="ARBA00001946"/>
    </source>
</evidence>
<dbReference type="InterPro" id="IPR029061">
    <property type="entry name" value="THDP-binding"/>
</dbReference>
<keyword evidence="8" id="KW-0456">Lyase</keyword>
<dbReference type="GO" id="GO:0005634">
    <property type="term" value="C:nucleus"/>
    <property type="evidence" value="ECO:0007669"/>
    <property type="project" value="TreeGrafter"/>
</dbReference>
<dbReference type="InterPro" id="IPR047213">
    <property type="entry name" value="TPP_PYR_PDC_IPDC-like"/>
</dbReference>
<dbReference type="Gene3D" id="3.40.50.970">
    <property type="match status" value="1"/>
</dbReference>
<feature type="domain" description="Thiamine pyrophosphate enzyme N-terminal TPP-binding" evidence="9">
    <location>
        <begin position="15"/>
        <end position="118"/>
    </location>
</feature>
<dbReference type="PANTHER" id="PTHR43452">
    <property type="entry name" value="PYRUVATE DECARBOXYLASE"/>
    <property type="match status" value="1"/>
</dbReference>
<evidence type="ECO:0000313" key="10">
    <source>
        <dbReference type="EMBL" id="EDO15117.1"/>
    </source>
</evidence>
<dbReference type="CDD" id="cd07038">
    <property type="entry name" value="TPP_PYR_PDC_IPDC_like"/>
    <property type="match status" value="1"/>
</dbReference>
<dbReference type="OrthoDB" id="308383at2759"/>
<protein>
    <recommendedName>
        <fullName evidence="9">Thiamine pyrophosphate enzyme N-terminal TPP-binding domain-containing protein</fullName>
    </recommendedName>
</protein>
<dbReference type="GO" id="GO:0016831">
    <property type="term" value="F:carboxy-lyase activity"/>
    <property type="evidence" value="ECO:0007669"/>
    <property type="project" value="UniProtKB-KW"/>
</dbReference>
<name>A7TRI8_VANPO</name>
<dbReference type="Proteomes" id="UP000000267">
    <property type="component" value="Unassembled WGS sequence"/>
</dbReference>
<dbReference type="InterPro" id="IPR012110">
    <property type="entry name" value="PDC/IPDC-like"/>
</dbReference>
<organism evidence="11">
    <name type="scientific">Vanderwaltozyma polyspora (strain ATCC 22028 / DSM 70294 / BCRC 21397 / CBS 2163 / NBRC 10782 / NRRL Y-8283 / UCD 57-17)</name>
    <name type="common">Kluyveromyces polysporus</name>
    <dbReference type="NCBI Taxonomy" id="436907"/>
    <lineage>
        <taxon>Eukaryota</taxon>
        <taxon>Fungi</taxon>
        <taxon>Dikarya</taxon>
        <taxon>Ascomycota</taxon>
        <taxon>Saccharomycotina</taxon>
        <taxon>Saccharomycetes</taxon>
        <taxon>Saccharomycetales</taxon>
        <taxon>Saccharomycetaceae</taxon>
        <taxon>Vanderwaltozyma</taxon>
    </lineage>
</organism>
<sequence length="185" mass="20831">METYTDVALLPSSITVAEYLFHRLKQMDIRTIFGLPGEFNMPLIDKLYKIPSLRWAGNANELNAAYAADGYARLKRLGCLITTFGVGELSALNGIAGSFSEHLGILHVVRMPPLRLNHSIVLILFRNGDYKFPMKARDILVTPRISHRNLWDEMIKPNQAWISSAGILAYRYWRGSKIPKGKGAD</sequence>
<dbReference type="SUPFAM" id="SSF52518">
    <property type="entry name" value="Thiamin diphosphate-binding fold (THDP-binding)"/>
    <property type="match status" value="1"/>
</dbReference>
<reference evidence="10 11" key="1">
    <citation type="journal article" date="2007" name="Proc. Natl. Acad. Sci. U.S.A.">
        <title>Independent sorting-out of thousands of duplicated gene pairs in two yeast species descended from a whole-genome duplication.</title>
        <authorList>
            <person name="Scannell D.R."/>
            <person name="Frank A.C."/>
            <person name="Conant G.C."/>
            <person name="Byrne K.P."/>
            <person name="Woolfit M."/>
            <person name="Wolfe K.H."/>
        </authorList>
    </citation>
    <scope>NUCLEOTIDE SEQUENCE [LARGE SCALE GENOMIC DNA]</scope>
    <source>
        <strain evidence="11">ATCC 22028 / DSM 70294 / BCRC 21397 / CBS 2163 / NBRC 10782 / NRRL Y-8283 / UCD 57-17</strain>
    </source>
</reference>
<keyword evidence="5" id="KW-0210">Decarboxylase</keyword>
<dbReference type="GO" id="GO:0030976">
    <property type="term" value="F:thiamine pyrophosphate binding"/>
    <property type="evidence" value="ECO:0007669"/>
    <property type="project" value="InterPro"/>
</dbReference>
<dbReference type="GO" id="GO:0046872">
    <property type="term" value="F:metal ion binding"/>
    <property type="evidence" value="ECO:0007669"/>
    <property type="project" value="UniProtKB-KW"/>
</dbReference>
<evidence type="ECO:0000313" key="11">
    <source>
        <dbReference type="Proteomes" id="UP000000267"/>
    </source>
</evidence>
<comment type="similarity">
    <text evidence="3">Belongs to the TPP enzyme family.</text>
</comment>
<dbReference type="GO" id="GO:0005829">
    <property type="term" value="C:cytosol"/>
    <property type="evidence" value="ECO:0007669"/>
    <property type="project" value="TreeGrafter"/>
</dbReference>
<keyword evidence="7" id="KW-0786">Thiamine pyrophosphate</keyword>
<dbReference type="STRING" id="436907.A7TRI8"/>
<evidence type="ECO:0000256" key="3">
    <source>
        <dbReference type="ARBA" id="ARBA00007812"/>
    </source>
</evidence>
<dbReference type="GeneID" id="5543171"/>
<proteinExistence type="inferred from homology"/>
<dbReference type="RefSeq" id="XP_001642975.1">
    <property type="nucleotide sequence ID" value="XM_001642925.2"/>
</dbReference>
<comment type="cofactor">
    <cofactor evidence="1">
        <name>Mg(2+)</name>
        <dbReference type="ChEBI" id="CHEBI:18420"/>
    </cofactor>
</comment>
<keyword evidence="4" id="KW-0479">Metal-binding</keyword>
<evidence type="ECO:0000259" key="9">
    <source>
        <dbReference type="Pfam" id="PF02776"/>
    </source>
</evidence>
<evidence type="ECO:0000256" key="7">
    <source>
        <dbReference type="ARBA" id="ARBA00023052"/>
    </source>
</evidence>
<feature type="non-terminal residue" evidence="10">
    <location>
        <position position="185"/>
    </location>
</feature>
<keyword evidence="11" id="KW-1185">Reference proteome</keyword>
<dbReference type="EMBL" id="DS480480">
    <property type="protein sequence ID" value="EDO15117.1"/>
    <property type="molecule type" value="Genomic_DNA"/>
</dbReference>
<evidence type="ECO:0000256" key="5">
    <source>
        <dbReference type="ARBA" id="ARBA00022793"/>
    </source>
</evidence>
<evidence type="ECO:0000256" key="2">
    <source>
        <dbReference type="ARBA" id="ARBA00001964"/>
    </source>
</evidence>
<keyword evidence="6" id="KW-0460">Magnesium</keyword>
<evidence type="ECO:0000256" key="8">
    <source>
        <dbReference type="ARBA" id="ARBA00023239"/>
    </source>
</evidence>
<gene>
    <name evidence="10" type="ORF">Kpol_1046p9</name>
</gene>
<dbReference type="InterPro" id="IPR012001">
    <property type="entry name" value="Thiamin_PyroP_enz_TPP-bd_dom"/>
</dbReference>
<dbReference type="AlphaFoldDB" id="A7TRI8"/>
<dbReference type="KEGG" id="vpo:Kpol_1046p9"/>
<accession>A7TRI8</accession>
<comment type="cofactor">
    <cofactor evidence="2">
        <name>thiamine diphosphate</name>
        <dbReference type="ChEBI" id="CHEBI:58937"/>
    </cofactor>
</comment>
<dbReference type="HOGENOM" id="CLU_1462405_0_0_1"/>
<evidence type="ECO:0000256" key="6">
    <source>
        <dbReference type="ARBA" id="ARBA00022842"/>
    </source>
</evidence>